<evidence type="ECO:0000313" key="2">
    <source>
        <dbReference type="Proteomes" id="UP001596031"/>
    </source>
</evidence>
<organism evidence="1 2">
    <name type="scientific">Massilia jejuensis</name>
    <dbReference type="NCBI Taxonomy" id="648894"/>
    <lineage>
        <taxon>Bacteria</taxon>
        <taxon>Pseudomonadati</taxon>
        <taxon>Pseudomonadota</taxon>
        <taxon>Betaproteobacteria</taxon>
        <taxon>Burkholderiales</taxon>
        <taxon>Oxalobacteraceae</taxon>
        <taxon>Telluria group</taxon>
        <taxon>Massilia</taxon>
    </lineage>
</organism>
<name>A0ABW0PID1_9BURK</name>
<protein>
    <submittedName>
        <fullName evidence="1">Tetratricopeptide repeat protein</fullName>
    </submittedName>
</protein>
<accession>A0ABW0PID1</accession>
<sequence>MAWPPFPYPSAGFEYTGARLRRAWAGLHAGDAEPWPRATALVDAWIDFHAGRFEQAARAGLAAGLDGYAVASKATCVHAVYLATRQPDKCALLREVAERCERQQHTQPANAAAFYWQAYALGRLAQEISVLEALAAGVAGKVKASLETTLRLAPRHADAHVALGVYHAEIIDKAGALVAGLTYGAKREAALEHFRQALALNPGSAIARIEYARALVMLGGRARAHEALALCEEAAAGTPHDAMERLDIERARQEIAA</sequence>
<keyword evidence="2" id="KW-1185">Reference proteome</keyword>
<dbReference type="Proteomes" id="UP001596031">
    <property type="component" value="Unassembled WGS sequence"/>
</dbReference>
<dbReference type="Gene3D" id="1.25.40.10">
    <property type="entry name" value="Tetratricopeptide repeat domain"/>
    <property type="match status" value="1"/>
</dbReference>
<comment type="caution">
    <text evidence="1">The sequence shown here is derived from an EMBL/GenBank/DDBJ whole genome shotgun (WGS) entry which is preliminary data.</text>
</comment>
<gene>
    <name evidence="1" type="ORF">ACFPOU_11740</name>
</gene>
<proteinExistence type="predicted"/>
<dbReference type="EMBL" id="JBHSMS010000036">
    <property type="protein sequence ID" value="MFC5511793.1"/>
    <property type="molecule type" value="Genomic_DNA"/>
</dbReference>
<dbReference type="SUPFAM" id="SSF48452">
    <property type="entry name" value="TPR-like"/>
    <property type="match status" value="1"/>
</dbReference>
<reference evidence="2" key="1">
    <citation type="journal article" date="2019" name="Int. J. Syst. Evol. Microbiol.">
        <title>The Global Catalogue of Microorganisms (GCM) 10K type strain sequencing project: providing services to taxonomists for standard genome sequencing and annotation.</title>
        <authorList>
            <consortium name="The Broad Institute Genomics Platform"/>
            <consortium name="The Broad Institute Genome Sequencing Center for Infectious Disease"/>
            <person name="Wu L."/>
            <person name="Ma J."/>
        </authorList>
    </citation>
    <scope>NUCLEOTIDE SEQUENCE [LARGE SCALE GENOMIC DNA]</scope>
    <source>
        <strain evidence="2">CCUG 38813</strain>
    </source>
</reference>
<evidence type="ECO:0000313" key="1">
    <source>
        <dbReference type="EMBL" id="MFC5511793.1"/>
    </source>
</evidence>
<dbReference type="RefSeq" id="WP_379721109.1">
    <property type="nucleotide sequence ID" value="NZ_JBHSMS010000036.1"/>
</dbReference>
<dbReference type="InterPro" id="IPR011990">
    <property type="entry name" value="TPR-like_helical_dom_sf"/>
</dbReference>